<dbReference type="EMBL" id="ML119112">
    <property type="protein sequence ID" value="RPB15550.1"/>
    <property type="molecule type" value="Genomic_DNA"/>
</dbReference>
<evidence type="ECO:0000256" key="1">
    <source>
        <dbReference type="SAM" id="SignalP"/>
    </source>
</evidence>
<gene>
    <name evidence="3" type="ORF">P167DRAFT_562829</name>
</gene>
<name>A0A3N4KYB1_9PEZI</name>
<dbReference type="InterPro" id="IPR001283">
    <property type="entry name" value="CRISP-related"/>
</dbReference>
<feature type="domain" description="SCP" evidence="2">
    <location>
        <begin position="184"/>
        <end position="309"/>
    </location>
</feature>
<organism evidence="3 4">
    <name type="scientific">Morchella conica CCBAS932</name>
    <dbReference type="NCBI Taxonomy" id="1392247"/>
    <lineage>
        <taxon>Eukaryota</taxon>
        <taxon>Fungi</taxon>
        <taxon>Dikarya</taxon>
        <taxon>Ascomycota</taxon>
        <taxon>Pezizomycotina</taxon>
        <taxon>Pezizomycetes</taxon>
        <taxon>Pezizales</taxon>
        <taxon>Morchellaceae</taxon>
        <taxon>Morchella</taxon>
    </lineage>
</organism>
<dbReference type="AlphaFoldDB" id="A0A3N4KYB1"/>
<dbReference type="InterPro" id="IPR014044">
    <property type="entry name" value="CAP_dom"/>
</dbReference>
<proteinExistence type="predicted"/>
<protein>
    <submittedName>
        <fullName evidence="3">PR-1-like protein</fullName>
    </submittedName>
</protein>
<reference evidence="3 4" key="1">
    <citation type="journal article" date="2018" name="Nat. Ecol. Evol.">
        <title>Pezizomycetes genomes reveal the molecular basis of ectomycorrhizal truffle lifestyle.</title>
        <authorList>
            <person name="Murat C."/>
            <person name="Payen T."/>
            <person name="Noel B."/>
            <person name="Kuo A."/>
            <person name="Morin E."/>
            <person name="Chen J."/>
            <person name="Kohler A."/>
            <person name="Krizsan K."/>
            <person name="Balestrini R."/>
            <person name="Da Silva C."/>
            <person name="Montanini B."/>
            <person name="Hainaut M."/>
            <person name="Levati E."/>
            <person name="Barry K.W."/>
            <person name="Belfiori B."/>
            <person name="Cichocki N."/>
            <person name="Clum A."/>
            <person name="Dockter R.B."/>
            <person name="Fauchery L."/>
            <person name="Guy J."/>
            <person name="Iotti M."/>
            <person name="Le Tacon F."/>
            <person name="Lindquist E.A."/>
            <person name="Lipzen A."/>
            <person name="Malagnac F."/>
            <person name="Mello A."/>
            <person name="Molinier V."/>
            <person name="Miyauchi S."/>
            <person name="Poulain J."/>
            <person name="Riccioni C."/>
            <person name="Rubini A."/>
            <person name="Sitrit Y."/>
            <person name="Splivallo R."/>
            <person name="Traeger S."/>
            <person name="Wang M."/>
            <person name="Zifcakova L."/>
            <person name="Wipf D."/>
            <person name="Zambonelli A."/>
            <person name="Paolocci F."/>
            <person name="Nowrousian M."/>
            <person name="Ottonello S."/>
            <person name="Baldrian P."/>
            <person name="Spatafora J.W."/>
            <person name="Henrissat B."/>
            <person name="Nagy L.G."/>
            <person name="Aury J.M."/>
            <person name="Wincker P."/>
            <person name="Grigoriev I.V."/>
            <person name="Bonfante P."/>
            <person name="Martin F.M."/>
        </authorList>
    </citation>
    <scope>NUCLEOTIDE SEQUENCE [LARGE SCALE GENOMIC DNA]</scope>
    <source>
        <strain evidence="3 4">CCBAS932</strain>
    </source>
</reference>
<evidence type="ECO:0000259" key="2">
    <source>
        <dbReference type="SMART" id="SM00198"/>
    </source>
</evidence>
<dbReference type="SUPFAM" id="SSF55797">
    <property type="entry name" value="PR-1-like"/>
    <property type="match status" value="1"/>
</dbReference>
<dbReference type="Gene3D" id="3.40.33.10">
    <property type="entry name" value="CAP"/>
    <property type="match status" value="1"/>
</dbReference>
<dbReference type="Proteomes" id="UP000277580">
    <property type="component" value="Unassembled WGS sequence"/>
</dbReference>
<feature type="chain" id="PRO_5018320537" evidence="1">
    <location>
        <begin position="20"/>
        <end position="319"/>
    </location>
</feature>
<sequence length="319" mass="32993">MRYSLTTLACAALAATTLAAPVIDKRARDVLIFTDYTTIIVTKTITTGEPQATAAEVQAEWANGGRPGRKSSTYSYGAPVYTTRTTTLEPITIGTSTTTLPAITTTLEPVASTPAVEVPGTTTVVQEVTSSPEPVTVITTIQDETAAAPTTAAPVETTSTSVAPVPTTTAAATTTSAADLPADTWAADVLNAHNTRRALHGAPALTWNTTMASYAAGVSKGCVFEHSGGPYGENLAAGYPTPDEAIEAWYAENTSYNYAAGLFSEATGHFTQLVWASATQVGCGIATCGTSTTPGDMLTCEYDTGNVIGYFVQNVLPLV</sequence>
<dbReference type="Pfam" id="PF00188">
    <property type="entry name" value="CAP"/>
    <property type="match status" value="1"/>
</dbReference>
<dbReference type="PANTHER" id="PTHR10334">
    <property type="entry name" value="CYSTEINE-RICH SECRETORY PROTEIN-RELATED"/>
    <property type="match status" value="1"/>
</dbReference>
<accession>A0A3N4KYB1</accession>
<dbReference type="PRINTS" id="PR00837">
    <property type="entry name" value="V5TPXLIKE"/>
</dbReference>
<evidence type="ECO:0000313" key="3">
    <source>
        <dbReference type="EMBL" id="RPB15550.1"/>
    </source>
</evidence>
<dbReference type="InterPro" id="IPR035940">
    <property type="entry name" value="CAP_sf"/>
</dbReference>
<keyword evidence="1" id="KW-0732">Signal</keyword>
<dbReference type="InParanoid" id="A0A3N4KYB1"/>
<feature type="signal peptide" evidence="1">
    <location>
        <begin position="1"/>
        <end position="19"/>
    </location>
</feature>
<keyword evidence="4" id="KW-1185">Reference proteome</keyword>
<evidence type="ECO:0000313" key="4">
    <source>
        <dbReference type="Proteomes" id="UP000277580"/>
    </source>
</evidence>
<dbReference type="STRING" id="1392247.A0A3N4KYB1"/>
<dbReference type="OrthoDB" id="337038at2759"/>
<dbReference type="SMART" id="SM00198">
    <property type="entry name" value="SCP"/>
    <property type="match status" value="1"/>
</dbReference>